<comment type="caution">
    <text evidence="1">The sequence shown here is derived from an EMBL/GenBank/DDBJ whole genome shotgun (WGS) entry which is preliminary data.</text>
</comment>
<evidence type="ECO:0000313" key="1">
    <source>
        <dbReference type="EMBL" id="KAL3568348.1"/>
    </source>
</evidence>
<keyword evidence="2" id="KW-1185">Reference proteome</keyword>
<dbReference type="EMBL" id="RCHU02000017">
    <property type="protein sequence ID" value="KAL3568348.1"/>
    <property type="molecule type" value="Genomic_DNA"/>
</dbReference>
<proteinExistence type="predicted"/>
<reference evidence="1 2" key="1">
    <citation type="journal article" date="2024" name="Plant Biotechnol. J.">
        <title>Genome and CRISPR/Cas9 system of a widespread forest tree (Populus alba) in the world.</title>
        <authorList>
            <person name="Liu Y.J."/>
            <person name="Jiang P.F."/>
            <person name="Han X.M."/>
            <person name="Li X.Y."/>
            <person name="Wang H.M."/>
            <person name="Wang Y.J."/>
            <person name="Wang X.X."/>
            <person name="Zeng Q.Y."/>
        </authorList>
    </citation>
    <scope>NUCLEOTIDE SEQUENCE [LARGE SCALE GENOMIC DNA]</scope>
    <source>
        <strain evidence="2">cv. PAL-ZL1</strain>
    </source>
</reference>
<evidence type="ECO:0000313" key="2">
    <source>
        <dbReference type="Proteomes" id="UP000309997"/>
    </source>
</evidence>
<accession>A0ACC4AQ15</accession>
<organism evidence="1 2">
    <name type="scientific">Populus alba</name>
    <name type="common">White poplar</name>
    <dbReference type="NCBI Taxonomy" id="43335"/>
    <lineage>
        <taxon>Eukaryota</taxon>
        <taxon>Viridiplantae</taxon>
        <taxon>Streptophyta</taxon>
        <taxon>Embryophyta</taxon>
        <taxon>Tracheophyta</taxon>
        <taxon>Spermatophyta</taxon>
        <taxon>Magnoliopsida</taxon>
        <taxon>eudicotyledons</taxon>
        <taxon>Gunneridae</taxon>
        <taxon>Pentapetalae</taxon>
        <taxon>rosids</taxon>
        <taxon>fabids</taxon>
        <taxon>Malpighiales</taxon>
        <taxon>Salicaceae</taxon>
        <taxon>Saliceae</taxon>
        <taxon>Populus</taxon>
    </lineage>
</organism>
<gene>
    <name evidence="1" type="ORF">D5086_030999</name>
</gene>
<dbReference type="Proteomes" id="UP000309997">
    <property type="component" value="Unassembled WGS sequence"/>
</dbReference>
<protein>
    <submittedName>
        <fullName evidence="1">Uncharacterized protein</fullName>
    </submittedName>
</protein>
<sequence length="563" mass="61885">MEQPLLPKTEDRTWASTTLVEELKKVSCMAAPMVVVMVSLYLLQVVSLMMAGHLGELSLSAVSIGGSFATVTGFSLLFGLTGGLETLCGQAYGAEQYQKLGTYTYCAIISLIPICIPVSILWIFMDRILIEIGQDPEISTVACQYAICLIPALFAYAVLQSLLRYFQSMNLILPMLLSTSVTLFFHIPLCWALIFKWKLGIKGAALAIDVSYWLNVIFLGLYMGFSSSCKKTRVVNWNDIFSSIKEFFCFALPSAVMVCLEWWTFELLILLAGLLPNSQLETSVLSICCVHEKTILNYKSVCACSGSAQVSNKLGAGNHEAVQVVIRAVLKISLIEAVIVSTNLFFCRNVFGYAFSSERVVVDYVNELAPLLCLSIVADSLQTVLSGIARGCGWQHIGAYINLGAYYLVGIPVAVLLCFILHLRGKGLWIGILTGNIVQATLLALITGLTDWEKQGGFFLRIVYDDRSVEPIGNMFNVIDIVGIYYEHSDQIYLVLAHLNPKAVCKELGADEFGNREGDHDSMVSHGVEPEGAGDEDDDAYDEGTGLTENNVFLLLFFGLMMY</sequence>
<name>A0ACC4AQ15_POPAL</name>